<gene>
    <name evidence="1" type="ORF">SAMN05192543_101144</name>
</gene>
<dbReference type="Proteomes" id="UP000199548">
    <property type="component" value="Unassembled WGS sequence"/>
</dbReference>
<organism evidence="1 2">
    <name type="scientific">Paraburkholderia megapolitana</name>
    <dbReference type="NCBI Taxonomy" id="420953"/>
    <lineage>
        <taxon>Bacteria</taxon>
        <taxon>Pseudomonadati</taxon>
        <taxon>Pseudomonadota</taxon>
        <taxon>Betaproteobacteria</taxon>
        <taxon>Burkholderiales</taxon>
        <taxon>Burkholderiaceae</taxon>
        <taxon>Paraburkholderia</taxon>
    </lineage>
</organism>
<name>A0A1I3D7G5_9BURK</name>
<proteinExistence type="predicted"/>
<reference evidence="1 2" key="1">
    <citation type="submission" date="2016-10" db="EMBL/GenBank/DDBJ databases">
        <authorList>
            <person name="de Groot N.N."/>
        </authorList>
    </citation>
    <scope>NUCLEOTIDE SEQUENCE [LARGE SCALE GENOMIC DNA]</scope>
    <source>
        <strain evidence="1 2">LMG 23650</strain>
    </source>
</reference>
<dbReference type="AlphaFoldDB" id="A0A1I3D7G5"/>
<evidence type="ECO:0000313" key="1">
    <source>
        <dbReference type="EMBL" id="SFH82461.1"/>
    </source>
</evidence>
<evidence type="ECO:0000313" key="2">
    <source>
        <dbReference type="Proteomes" id="UP000199548"/>
    </source>
</evidence>
<protein>
    <submittedName>
        <fullName evidence="1">Uncharacterized protein</fullName>
    </submittedName>
</protein>
<keyword evidence="2" id="KW-1185">Reference proteome</keyword>
<sequence length="94" mass="10167">MPSSQQLTPDRAAGNAIGIDEVMQRQRVGLSDTRRDTFAGKLNGFSRWLGENHGMTFEQFSGSSADKRLALVDSFGMAYTAASLRTALRSAGLL</sequence>
<accession>A0A1I3D7G5</accession>
<dbReference type="EMBL" id="FOQU01000001">
    <property type="protein sequence ID" value="SFH82461.1"/>
    <property type="molecule type" value="Genomic_DNA"/>
</dbReference>